<dbReference type="VEuPathDB" id="FungiDB:CC1G_03884"/>
<dbReference type="Proteomes" id="UP000001861">
    <property type="component" value="Unassembled WGS sequence"/>
</dbReference>
<organism evidence="1 2">
    <name type="scientific">Coprinopsis cinerea (strain Okayama-7 / 130 / ATCC MYA-4618 / FGSC 9003)</name>
    <name type="common">Inky cap fungus</name>
    <name type="synonym">Hormographiella aspergillata</name>
    <dbReference type="NCBI Taxonomy" id="240176"/>
    <lineage>
        <taxon>Eukaryota</taxon>
        <taxon>Fungi</taxon>
        <taxon>Dikarya</taxon>
        <taxon>Basidiomycota</taxon>
        <taxon>Agaricomycotina</taxon>
        <taxon>Agaricomycetes</taxon>
        <taxon>Agaricomycetidae</taxon>
        <taxon>Agaricales</taxon>
        <taxon>Agaricineae</taxon>
        <taxon>Psathyrellaceae</taxon>
        <taxon>Coprinopsis</taxon>
    </lineage>
</organism>
<protein>
    <submittedName>
        <fullName evidence="1">Uncharacterized protein</fullName>
    </submittedName>
</protein>
<keyword evidence="2" id="KW-1185">Reference proteome</keyword>
<dbReference type="EMBL" id="AACS02000002">
    <property type="protein sequence ID" value="EAU88212.1"/>
    <property type="molecule type" value="Genomic_DNA"/>
</dbReference>
<proteinExistence type="predicted"/>
<dbReference type="RefSeq" id="XP_001833667.1">
    <property type="nucleotide sequence ID" value="XM_001833615.1"/>
</dbReference>
<sequence length="361" mass="41681">MSNRLLTKLFNHKVRLPHSIRTPLPQLTLPEFEPLQVPDSKTFDLDESGRGCGIPSHITSEVPVEIYIRIFQMAAEADQTCYLNLLLTSKAVHSTVHRKFLPTIVVLKEERQIVEFIIFLQDNELEWYRERIRHLWVEGLPADEDSRALRKGIILELLRGVKNLESLACGFCDFLVLCETHDHWDPPPNAGSGAYPNHHFPEHFSTHSYPYLKELVILDRFRYRRFTHFSLPKQITRLTLLDPGTSSFHCRQKIVTHFPAMDSLALEIWTTTPFKGWANQTLFNGMWRNIIDVNADYPWKRVVLTSENETVLCGGGYVRNKSGKGCRCMFKIGKVEHLQRWKERASGMGLEGIWENPGSLS</sequence>
<name>A8NH32_COPC7</name>
<dbReference type="GeneID" id="6010165"/>
<dbReference type="AlphaFoldDB" id="A8NH32"/>
<dbReference type="KEGG" id="cci:CC1G_03884"/>
<comment type="caution">
    <text evidence="1">The sequence shown here is derived from an EMBL/GenBank/DDBJ whole genome shotgun (WGS) entry which is preliminary data.</text>
</comment>
<accession>A8NH32</accession>
<evidence type="ECO:0000313" key="2">
    <source>
        <dbReference type="Proteomes" id="UP000001861"/>
    </source>
</evidence>
<reference evidence="1 2" key="1">
    <citation type="journal article" date="2010" name="Proc. Natl. Acad. Sci. U.S.A.">
        <title>Insights into evolution of multicellular fungi from the assembled chromosomes of the mushroom Coprinopsis cinerea (Coprinus cinereus).</title>
        <authorList>
            <person name="Stajich J.E."/>
            <person name="Wilke S.K."/>
            <person name="Ahren D."/>
            <person name="Au C.H."/>
            <person name="Birren B.W."/>
            <person name="Borodovsky M."/>
            <person name="Burns C."/>
            <person name="Canback B."/>
            <person name="Casselton L.A."/>
            <person name="Cheng C.K."/>
            <person name="Deng J."/>
            <person name="Dietrich F.S."/>
            <person name="Fargo D.C."/>
            <person name="Farman M.L."/>
            <person name="Gathman A.C."/>
            <person name="Goldberg J."/>
            <person name="Guigo R."/>
            <person name="Hoegger P.J."/>
            <person name="Hooker J.B."/>
            <person name="Huggins A."/>
            <person name="James T.Y."/>
            <person name="Kamada T."/>
            <person name="Kilaru S."/>
            <person name="Kodira C."/>
            <person name="Kues U."/>
            <person name="Kupfer D."/>
            <person name="Kwan H.S."/>
            <person name="Lomsadze A."/>
            <person name="Li W."/>
            <person name="Lilly W.W."/>
            <person name="Ma L.J."/>
            <person name="Mackey A.J."/>
            <person name="Manning G."/>
            <person name="Martin F."/>
            <person name="Muraguchi H."/>
            <person name="Natvig D.O."/>
            <person name="Palmerini H."/>
            <person name="Ramesh M.A."/>
            <person name="Rehmeyer C.J."/>
            <person name="Roe B.A."/>
            <person name="Shenoy N."/>
            <person name="Stanke M."/>
            <person name="Ter-Hovhannisyan V."/>
            <person name="Tunlid A."/>
            <person name="Velagapudi R."/>
            <person name="Vision T.J."/>
            <person name="Zeng Q."/>
            <person name="Zolan M.E."/>
            <person name="Pukkila P.J."/>
        </authorList>
    </citation>
    <scope>NUCLEOTIDE SEQUENCE [LARGE SCALE GENOMIC DNA]</scope>
    <source>
        <strain evidence="2">Okayama-7 / 130 / ATCC MYA-4618 / FGSC 9003</strain>
    </source>
</reference>
<evidence type="ECO:0000313" key="1">
    <source>
        <dbReference type="EMBL" id="EAU88212.1"/>
    </source>
</evidence>
<gene>
    <name evidence="1" type="ORF">CC1G_03884</name>
</gene>
<dbReference type="InParanoid" id="A8NH32"/>